<dbReference type="GO" id="GO:0008168">
    <property type="term" value="F:methyltransferase activity"/>
    <property type="evidence" value="ECO:0007669"/>
    <property type="project" value="UniProtKB-KW"/>
</dbReference>
<evidence type="ECO:0008006" key="10">
    <source>
        <dbReference type="Google" id="ProtNLM"/>
    </source>
</evidence>
<dbReference type="EMBL" id="HBHQ01009732">
    <property type="protein sequence ID" value="CAD9814737.1"/>
    <property type="molecule type" value="Transcribed_RNA"/>
</dbReference>
<evidence type="ECO:0000259" key="7">
    <source>
        <dbReference type="PROSITE" id="PS50199"/>
    </source>
</evidence>
<comment type="caution">
    <text evidence="5">Lacks conserved residue(s) required for the propagation of feature annotation.</text>
</comment>
<proteinExistence type="inferred from homology"/>
<evidence type="ECO:0000313" key="9">
    <source>
        <dbReference type="EMBL" id="CAD9814737.1"/>
    </source>
</evidence>
<dbReference type="GO" id="GO:0032259">
    <property type="term" value="P:methylation"/>
    <property type="evidence" value="ECO:0007669"/>
    <property type="project" value="UniProtKB-KW"/>
</dbReference>
<keyword evidence="5" id="KW-0808">Transferase</keyword>
<keyword evidence="5" id="KW-0489">Methyltransferase</keyword>
<feature type="compositionally biased region" description="Polar residues" evidence="6">
    <location>
        <begin position="48"/>
        <end position="62"/>
    </location>
</feature>
<evidence type="ECO:0000256" key="2">
    <source>
        <dbReference type="ARBA" id="ARBA00022771"/>
    </source>
</evidence>
<evidence type="ECO:0000256" key="6">
    <source>
        <dbReference type="SAM" id="MobiDB-lite"/>
    </source>
</evidence>
<feature type="domain" description="RanBP2-type" evidence="7">
    <location>
        <begin position="124"/>
        <end position="153"/>
    </location>
</feature>
<dbReference type="InterPro" id="IPR001678">
    <property type="entry name" value="MeTrfase_RsmB-F_NOP2_dom"/>
</dbReference>
<feature type="compositionally biased region" description="Acidic residues" evidence="6">
    <location>
        <begin position="66"/>
        <end position="78"/>
    </location>
</feature>
<comment type="similarity">
    <text evidence="5">Belongs to the class I-like SAM-binding methyltransferase superfamily. RsmB/NOP family.</text>
</comment>
<sequence length="449" mass="49721">MFPPTDPQLIQHLKRCGRVMPSERFDSGGFFVAALRRKNSGELPMKQKTASHNQPPNPSKISPENDNNEDEDEDEDDVVPSMIPIDGTKKRPLINIDGDDLTSVETVAKDPTDKNGKDGNASHREGDWTCFLCQTNNFAFRGRCFHCRKGKKPRERKEKGKEMVPFEPLLQRFHPNVTNHEEGVSPSGEASSLIVSFCEYFGLCVDTESAIVAGVLRFPVESVCVLQRKQGRRVLVLASEALSDLAISRSWASVSEAGLYLADHMPERSNGNDGDDNKERTGIEEDSSLECWKLYDEVTFLLAKCATRQSIHLGANLLRHALVEAIANPPEGTTEIEKSRVVNTFGIPNKIKRNDDDDKNPWWQTEAFMELIAKGVGPGWVILVCDCSTISTTGHDNDPSAAISGVLSFAAIMRQDGSIHIQSSHRVVAASLVVLEEYLSMNPIMDSLK</sequence>
<keyword evidence="3" id="KW-0862">Zinc</keyword>
<dbReference type="PROSITE" id="PS50199">
    <property type="entry name" value="ZF_RANBP2_2"/>
    <property type="match status" value="1"/>
</dbReference>
<feature type="region of interest" description="Disordered" evidence="6">
    <location>
        <begin position="41"/>
        <end position="96"/>
    </location>
</feature>
<dbReference type="InterPro" id="IPR001876">
    <property type="entry name" value="Znf_RanBP2"/>
</dbReference>
<dbReference type="SUPFAM" id="SSF90209">
    <property type="entry name" value="Ran binding protein zinc finger-like"/>
    <property type="match status" value="1"/>
</dbReference>
<gene>
    <name evidence="9" type="ORF">ASEP1449_LOCUS6562</name>
</gene>
<dbReference type="GO" id="GO:0003723">
    <property type="term" value="F:RNA binding"/>
    <property type="evidence" value="ECO:0007669"/>
    <property type="project" value="UniProtKB-UniRule"/>
</dbReference>
<dbReference type="InterPro" id="IPR036443">
    <property type="entry name" value="Znf_RanBP2_sf"/>
</dbReference>
<keyword evidence="5" id="KW-0949">S-adenosyl-L-methionine</keyword>
<keyword evidence="5" id="KW-0694">RNA-binding</keyword>
<accession>A0A7S2XPN6</accession>
<dbReference type="PROSITE" id="PS01358">
    <property type="entry name" value="ZF_RANBP2_1"/>
    <property type="match status" value="1"/>
</dbReference>
<protein>
    <recommendedName>
        <fullName evidence="10">RanBP2-type domain-containing protein</fullName>
    </recommendedName>
</protein>
<feature type="domain" description="SAM-dependent MTase RsmB/NOP-type" evidence="8">
    <location>
        <begin position="1"/>
        <end position="38"/>
    </location>
</feature>
<evidence type="ECO:0000256" key="4">
    <source>
        <dbReference type="PROSITE-ProRule" id="PRU00322"/>
    </source>
</evidence>
<keyword evidence="2 4" id="KW-0863">Zinc-finger</keyword>
<dbReference type="Gene3D" id="4.10.1060.10">
    <property type="entry name" value="Zinc finger, RanBP2-type"/>
    <property type="match status" value="1"/>
</dbReference>
<organism evidence="9">
    <name type="scientific">Attheya septentrionalis</name>
    <dbReference type="NCBI Taxonomy" id="420275"/>
    <lineage>
        <taxon>Eukaryota</taxon>
        <taxon>Sar</taxon>
        <taxon>Stramenopiles</taxon>
        <taxon>Ochrophyta</taxon>
        <taxon>Bacillariophyta</taxon>
        <taxon>Coscinodiscophyceae</taxon>
        <taxon>Chaetocerotophycidae</taxon>
        <taxon>Chaetocerotales</taxon>
        <taxon>Attheyaceae</taxon>
        <taxon>Attheya</taxon>
    </lineage>
</organism>
<name>A0A7S2XPN6_9STRA</name>
<keyword evidence="1" id="KW-0479">Metal-binding</keyword>
<evidence type="ECO:0000259" key="8">
    <source>
        <dbReference type="PROSITE" id="PS51686"/>
    </source>
</evidence>
<dbReference type="GO" id="GO:0008270">
    <property type="term" value="F:zinc ion binding"/>
    <property type="evidence" value="ECO:0007669"/>
    <property type="project" value="UniProtKB-KW"/>
</dbReference>
<evidence type="ECO:0000256" key="5">
    <source>
        <dbReference type="PROSITE-ProRule" id="PRU01023"/>
    </source>
</evidence>
<reference evidence="9" key="1">
    <citation type="submission" date="2021-01" db="EMBL/GenBank/DDBJ databases">
        <authorList>
            <person name="Corre E."/>
            <person name="Pelletier E."/>
            <person name="Niang G."/>
            <person name="Scheremetjew M."/>
            <person name="Finn R."/>
            <person name="Kale V."/>
            <person name="Holt S."/>
            <person name="Cochrane G."/>
            <person name="Meng A."/>
            <person name="Brown T."/>
            <person name="Cohen L."/>
        </authorList>
    </citation>
    <scope>NUCLEOTIDE SEQUENCE</scope>
    <source>
        <strain evidence="9">CCMP2084</strain>
    </source>
</reference>
<dbReference type="AlphaFoldDB" id="A0A7S2XPN6"/>
<dbReference type="PROSITE" id="PS51686">
    <property type="entry name" value="SAM_MT_RSMB_NOP"/>
    <property type="match status" value="1"/>
</dbReference>
<evidence type="ECO:0000256" key="3">
    <source>
        <dbReference type="ARBA" id="ARBA00022833"/>
    </source>
</evidence>
<evidence type="ECO:0000256" key="1">
    <source>
        <dbReference type="ARBA" id="ARBA00022723"/>
    </source>
</evidence>